<organism evidence="1 2">
    <name type="scientific">Aspergillus sergii</name>
    <dbReference type="NCBI Taxonomy" id="1034303"/>
    <lineage>
        <taxon>Eukaryota</taxon>
        <taxon>Fungi</taxon>
        <taxon>Dikarya</taxon>
        <taxon>Ascomycota</taxon>
        <taxon>Pezizomycotina</taxon>
        <taxon>Eurotiomycetes</taxon>
        <taxon>Eurotiomycetidae</taxon>
        <taxon>Eurotiales</taxon>
        <taxon>Aspergillaceae</taxon>
        <taxon>Aspergillus</taxon>
        <taxon>Aspergillus subgen. Circumdati</taxon>
    </lineage>
</organism>
<dbReference type="EMBL" id="ML741824">
    <property type="protein sequence ID" value="KAE8323913.1"/>
    <property type="molecule type" value="Genomic_DNA"/>
</dbReference>
<evidence type="ECO:0000313" key="2">
    <source>
        <dbReference type="Proteomes" id="UP000325945"/>
    </source>
</evidence>
<dbReference type="Proteomes" id="UP000325945">
    <property type="component" value="Unassembled WGS sequence"/>
</dbReference>
<gene>
    <name evidence="1" type="ORF">BDV39DRAFT_181517</name>
</gene>
<name>A0A5N6WT18_9EURO</name>
<keyword evidence="2" id="KW-1185">Reference proteome</keyword>
<proteinExistence type="predicted"/>
<evidence type="ECO:0000313" key="1">
    <source>
        <dbReference type="EMBL" id="KAE8323913.1"/>
    </source>
</evidence>
<sequence>MGSKLLWQKSQVGFLRLRSPAGKREMGITVCLRPPSGTRPPQRQLKASYTRLECHLPSERLALRQSVRSKLGRRGWKVKATPLLLSHPGFHTSHFLRSFFYSWVDEQLERTFLILRRVQGQTLAKA</sequence>
<dbReference type="AlphaFoldDB" id="A0A5N6WT18"/>
<reference evidence="2" key="1">
    <citation type="submission" date="2019-04" db="EMBL/GenBank/DDBJ databases">
        <title>Friends and foes A comparative genomics studyof 23 Aspergillus species from section Flavi.</title>
        <authorList>
            <consortium name="DOE Joint Genome Institute"/>
            <person name="Kjaerbolling I."/>
            <person name="Vesth T."/>
            <person name="Frisvad J.C."/>
            <person name="Nybo J.L."/>
            <person name="Theobald S."/>
            <person name="Kildgaard S."/>
            <person name="Isbrandt T."/>
            <person name="Kuo A."/>
            <person name="Sato A."/>
            <person name="Lyhne E.K."/>
            <person name="Kogle M.E."/>
            <person name="Wiebenga A."/>
            <person name="Kun R.S."/>
            <person name="Lubbers R.J."/>
            <person name="Makela M.R."/>
            <person name="Barry K."/>
            <person name="Chovatia M."/>
            <person name="Clum A."/>
            <person name="Daum C."/>
            <person name="Haridas S."/>
            <person name="He G."/>
            <person name="LaButti K."/>
            <person name="Lipzen A."/>
            <person name="Mondo S."/>
            <person name="Riley R."/>
            <person name="Salamov A."/>
            <person name="Simmons B.A."/>
            <person name="Magnuson J.K."/>
            <person name="Henrissat B."/>
            <person name="Mortensen U.H."/>
            <person name="Larsen T.O."/>
            <person name="Devries R.P."/>
            <person name="Grigoriev I.V."/>
            <person name="Machida M."/>
            <person name="Baker S.E."/>
            <person name="Andersen M.R."/>
        </authorList>
    </citation>
    <scope>NUCLEOTIDE SEQUENCE [LARGE SCALE GENOMIC DNA]</scope>
    <source>
        <strain evidence="2">CBS 130017</strain>
    </source>
</reference>
<accession>A0A5N6WT18</accession>
<protein>
    <submittedName>
        <fullName evidence="1">Uncharacterized protein</fullName>
    </submittedName>
</protein>